<feature type="coiled-coil region" evidence="1">
    <location>
        <begin position="52"/>
        <end position="132"/>
    </location>
</feature>
<organism evidence="2 3">
    <name type="scientific">Senna tora</name>
    <dbReference type="NCBI Taxonomy" id="362788"/>
    <lineage>
        <taxon>Eukaryota</taxon>
        <taxon>Viridiplantae</taxon>
        <taxon>Streptophyta</taxon>
        <taxon>Embryophyta</taxon>
        <taxon>Tracheophyta</taxon>
        <taxon>Spermatophyta</taxon>
        <taxon>Magnoliopsida</taxon>
        <taxon>eudicotyledons</taxon>
        <taxon>Gunneridae</taxon>
        <taxon>Pentapetalae</taxon>
        <taxon>rosids</taxon>
        <taxon>fabids</taxon>
        <taxon>Fabales</taxon>
        <taxon>Fabaceae</taxon>
        <taxon>Caesalpinioideae</taxon>
        <taxon>Cassia clade</taxon>
        <taxon>Senna</taxon>
    </lineage>
</organism>
<dbReference type="EMBL" id="JAAIUW010000002">
    <property type="protein sequence ID" value="KAF7842580.1"/>
    <property type="molecule type" value="Genomic_DNA"/>
</dbReference>
<reference evidence="2" key="1">
    <citation type="submission" date="2020-09" db="EMBL/GenBank/DDBJ databases">
        <title>Genome-Enabled Discovery of Anthraquinone Biosynthesis in Senna tora.</title>
        <authorList>
            <person name="Kang S.-H."/>
            <person name="Pandey R.P."/>
            <person name="Lee C.-M."/>
            <person name="Sim J.-S."/>
            <person name="Jeong J.-T."/>
            <person name="Choi B.-S."/>
            <person name="Jung M."/>
            <person name="Ginzburg D."/>
            <person name="Zhao K."/>
            <person name="Won S.Y."/>
            <person name="Oh T.-J."/>
            <person name="Yu Y."/>
            <person name="Kim N.-H."/>
            <person name="Lee O.R."/>
            <person name="Lee T.-H."/>
            <person name="Bashyal P."/>
            <person name="Kim T.-S."/>
            <person name="Lee W.-H."/>
            <person name="Kawkins C."/>
            <person name="Kim C.-K."/>
            <person name="Kim J.S."/>
            <person name="Ahn B.O."/>
            <person name="Rhee S.Y."/>
            <person name="Sohng J.K."/>
        </authorList>
    </citation>
    <scope>NUCLEOTIDE SEQUENCE</scope>
    <source>
        <tissue evidence="2">Leaf</tissue>
    </source>
</reference>
<keyword evidence="1" id="KW-0175">Coiled coil</keyword>
<gene>
    <name evidence="2" type="ORF">G2W53_004878</name>
</gene>
<name>A0A835CJQ3_9FABA</name>
<sequence length="173" mass="19920">MAMVGQASSRLSAIDTFTELEEKEKCINEEIPQRKEAAITLISEICEIKKSMADAQKKEVELKEQIVRLQAELNRKEKEIRDCEIKISSLEEQKKKSVWDTIGFLEECETVKKNMSQIVEEKMKARQELEKDIGKFGVYQQRLSFTISLQQAESLYISLFGCFGRSPTAIDFL</sequence>
<evidence type="ECO:0000313" key="2">
    <source>
        <dbReference type="EMBL" id="KAF7842580.1"/>
    </source>
</evidence>
<proteinExistence type="predicted"/>
<comment type="caution">
    <text evidence="2">The sequence shown here is derived from an EMBL/GenBank/DDBJ whole genome shotgun (WGS) entry which is preliminary data.</text>
</comment>
<accession>A0A835CJQ3</accession>
<dbReference type="AlphaFoldDB" id="A0A835CJQ3"/>
<protein>
    <submittedName>
        <fullName evidence="2">Centrosomal protein of 135 kDa-like</fullName>
    </submittedName>
</protein>
<evidence type="ECO:0000256" key="1">
    <source>
        <dbReference type="SAM" id="Coils"/>
    </source>
</evidence>
<dbReference type="Proteomes" id="UP000634136">
    <property type="component" value="Unassembled WGS sequence"/>
</dbReference>
<keyword evidence="3" id="KW-1185">Reference proteome</keyword>
<evidence type="ECO:0000313" key="3">
    <source>
        <dbReference type="Proteomes" id="UP000634136"/>
    </source>
</evidence>